<protein>
    <submittedName>
        <fullName evidence="1">Uncharacterized protein</fullName>
    </submittedName>
</protein>
<organism evidence="1 2">
    <name type="scientific">Liparis tanakae</name>
    <name type="common">Tanaka's snailfish</name>
    <dbReference type="NCBI Taxonomy" id="230148"/>
    <lineage>
        <taxon>Eukaryota</taxon>
        <taxon>Metazoa</taxon>
        <taxon>Chordata</taxon>
        <taxon>Craniata</taxon>
        <taxon>Vertebrata</taxon>
        <taxon>Euteleostomi</taxon>
        <taxon>Actinopterygii</taxon>
        <taxon>Neopterygii</taxon>
        <taxon>Teleostei</taxon>
        <taxon>Neoteleostei</taxon>
        <taxon>Acanthomorphata</taxon>
        <taxon>Eupercaria</taxon>
        <taxon>Perciformes</taxon>
        <taxon>Cottioidei</taxon>
        <taxon>Cottales</taxon>
        <taxon>Liparidae</taxon>
        <taxon>Liparis</taxon>
    </lineage>
</organism>
<evidence type="ECO:0000313" key="2">
    <source>
        <dbReference type="Proteomes" id="UP000314294"/>
    </source>
</evidence>
<dbReference type="AlphaFoldDB" id="A0A4Z2FBJ5"/>
<accession>A0A4Z2FBJ5</accession>
<comment type="caution">
    <text evidence="1">The sequence shown here is derived from an EMBL/GenBank/DDBJ whole genome shotgun (WGS) entry which is preliminary data.</text>
</comment>
<keyword evidence="2" id="KW-1185">Reference proteome</keyword>
<dbReference type="EMBL" id="SRLO01001364">
    <property type="protein sequence ID" value="TNN38538.1"/>
    <property type="molecule type" value="Genomic_DNA"/>
</dbReference>
<dbReference type="Proteomes" id="UP000314294">
    <property type="component" value="Unassembled WGS sequence"/>
</dbReference>
<proteinExistence type="predicted"/>
<evidence type="ECO:0000313" key="1">
    <source>
        <dbReference type="EMBL" id="TNN38538.1"/>
    </source>
</evidence>
<gene>
    <name evidence="1" type="ORF">EYF80_051301</name>
</gene>
<sequence>MADEFATVANSAEEAADRKYVSWRCWFWLVLCCPPDICIWLQQVTVGEADVVEHSAADDDLWHKPHIHLQGLKKMDRHHVFSIPKDLSTTHLAFDRQHQPVNGGPGHVEGAIISRRTSLDSYRNGINYRKACGQTFAVSC</sequence>
<reference evidence="1 2" key="1">
    <citation type="submission" date="2019-03" db="EMBL/GenBank/DDBJ databases">
        <title>First draft genome of Liparis tanakae, snailfish: a comprehensive survey of snailfish specific genes.</title>
        <authorList>
            <person name="Kim W."/>
            <person name="Song I."/>
            <person name="Jeong J.-H."/>
            <person name="Kim D."/>
            <person name="Kim S."/>
            <person name="Ryu S."/>
            <person name="Song J.Y."/>
            <person name="Lee S.K."/>
        </authorList>
    </citation>
    <scope>NUCLEOTIDE SEQUENCE [LARGE SCALE GENOMIC DNA]</scope>
    <source>
        <tissue evidence="1">Muscle</tissue>
    </source>
</reference>
<name>A0A4Z2FBJ5_9TELE</name>